<evidence type="ECO:0000313" key="9">
    <source>
        <dbReference type="EMBL" id="EEF36814.1"/>
    </source>
</evidence>
<evidence type="ECO:0000256" key="4">
    <source>
        <dbReference type="ARBA" id="ARBA00022833"/>
    </source>
</evidence>
<dbReference type="InParanoid" id="B9SHT6"/>
<evidence type="ECO:0000313" key="10">
    <source>
        <dbReference type="Proteomes" id="UP000008311"/>
    </source>
</evidence>
<evidence type="ECO:0000256" key="5">
    <source>
        <dbReference type="ARBA" id="ARBA00023242"/>
    </source>
</evidence>
<dbReference type="PROSITE" id="PS00028">
    <property type="entry name" value="ZINC_FINGER_C2H2_1"/>
    <property type="match status" value="1"/>
</dbReference>
<dbReference type="InterPro" id="IPR044246">
    <property type="entry name" value="ZFP3-like"/>
</dbReference>
<dbReference type="PANTHER" id="PTHR47287">
    <property type="entry name" value="C2H2 AND C2HC ZINC FINGERS SUPERFAMILY PROTEIN"/>
    <property type="match status" value="1"/>
</dbReference>
<evidence type="ECO:0000256" key="7">
    <source>
        <dbReference type="SAM" id="MobiDB-lite"/>
    </source>
</evidence>
<evidence type="ECO:0000259" key="8">
    <source>
        <dbReference type="PROSITE" id="PS50157"/>
    </source>
</evidence>
<feature type="region of interest" description="Disordered" evidence="7">
    <location>
        <begin position="14"/>
        <end position="35"/>
    </location>
</feature>
<evidence type="ECO:0000256" key="2">
    <source>
        <dbReference type="ARBA" id="ARBA00022723"/>
    </source>
</evidence>
<evidence type="ECO:0000256" key="6">
    <source>
        <dbReference type="PROSITE-ProRule" id="PRU00042"/>
    </source>
</evidence>
<accession>B9SHT6</accession>
<proteinExistence type="predicted"/>
<dbReference type="STRING" id="3988.B9SHT6"/>
<sequence>MESIRVEPCLSDASSISAASEGATAPKVGSDHGKSVIDLRMKRETAPTAYEPNSRTLLDLKLSSEGSVRGSRLDLNLFNPASGGSSHEDQTVAEKQPERTRVFSCNFCKREFSTSQALGGHQNAHKQERQLAKRRHGMDLGAFGHYPYYPYSSLSPHPFYGSISRSLGVRMESLIQKPSSFPWMSSSAGAGAAFRYSHGGWSRQQAMMNSQSSIDRLRAESLNTINGGGLGTSPRFDENRNNTLPNVGASSSSNNLGIIKSSAGDNLRPAGRATGDQVDALGIDLSLKL</sequence>
<comment type="subcellular location">
    <subcellularLocation>
        <location evidence="1">Nucleus</location>
    </subcellularLocation>
</comment>
<evidence type="ECO:0000256" key="3">
    <source>
        <dbReference type="ARBA" id="ARBA00022771"/>
    </source>
</evidence>
<evidence type="ECO:0000256" key="1">
    <source>
        <dbReference type="ARBA" id="ARBA00004123"/>
    </source>
</evidence>
<dbReference type="Pfam" id="PF13912">
    <property type="entry name" value="zf-C2H2_6"/>
    <property type="match status" value="1"/>
</dbReference>
<dbReference type="eggNOG" id="ENOG502S3I6">
    <property type="taxonomic scope" value="Eukaryota"/>
</dbReference>
<reference evidence="10" key="1">
    <citation type="journal article" date="2010" name="Nat. Biotechnol.">
        <title>Draft genome sequence of the oilseed species Ricinus communis.</title>
        <authorList>
            <person name="Chan A.P."/>
            <person name="Crabtree J."/>
            <person name="Zhao Q."/>
            <person name="Lorenzi H."/>
            <person name="Orvis J."/>
            <person name="Puiu D."/>
            <person name="Melake-Berhan A."/>
            <person name="Jones K.M."/>
            <person name="Redman J."/>
            <person name="Chen G."/>
            <person name="Cahoon E.B."/>
            <person name="Gedil M."/>
            <person name="Stanke M."/>
            <person name="Haas B.J."/>
            <person name="Wortman J.R."/>
            <person name="Fraser-Liggett C.M."/>
            <person name="Ravel J."/>
            <person name="Rabinowicz P.D."/>
        </authorList>
    </citation>
    <scope>NUCLEOTIDE SEQUENCE [LARGE SCALE GENOMIC DNA]</scope>
    <source>
        <strain evidence="10">cv. Hale</strain>
    </source>
</reference>
<dbReference type="InterPro" id="IPR013087">
    <property type="entry name" value="Znf_C2H2_type"/>
</dbReference>
<keyword evidence="2" id="KW-0479">Metal-binding</keyword>
<dbReference type="KEGG" id="rcu:8276313"/>
<dbReference type="PANTHER" id="PTHR47287:SF9">
    <property type="entry name" value="ZINC FINGER PROTEIN 4-LIKE"/>
    <property type="match status" value="1"/>
</dbReference>
<dbReference type="InterPro" id="IPR036236">
    <property type="entry name" value="Znf_C2H2_sf"/>
</dbReference>
<dbReference type="Gene3D" id="3.30.160.60">
    <property type="entry name" value="Classic Zinc Finger"/>
    <property type="match status" value="1"/>
</dbReference>
<dbReference type="GO" id="GO:0008270">
    <property type="term" value="F:zinc ion binding"/>
    <property type="evidence" value="ECO:0007669"/>
    <property type="project" value="UniProtKB-KW"/>
</dbReference>
<keyword evidence="4" id="KW-0862">Zinc</keyword>
<dbReference type="GO" id="GO:0009788">
    <property type="term" value="P:negative regulation of abscisic acid-activated signaling pathway"/>
    <property type="evidence" value="ECO:0007669"/>
    <property type="project" value="InterPro"/>
</dbReference>
<feature type="region of interest" description="Disordered" evidence="7">
    <location>
        <begin position="226"/>
        <end position="249"/>
    </location>
</feature>
<dbReference type="OrthoDB" id="1736050at2759"/>
<keyword evidence="10" id="KW-1185">Reference proteome</keyword>
<feature type="domain" description="C2H2-type" evidence="8">
    <location>
        <begin position="103"/>
        <end position="130"/>
    </location>
</feature>
<dbReference type="AlphaFoldDB" id="B9SHT6"/>
<protein>
    <recommendedName>
        <fullName evidence="8">C2H2-type domain-containing protein</fullName>
    </recommendedName>
</protein>
<dbReference type="PROSITE" id="PS50157">
    <property type="entry name" value="ZINC_FINGER_C2H2_2"/>
    <property type="match status" value="1"/>
</dbReference>
<name>B9SHT6_RICCO</name>
<dbReference type="GO" id="GO:0005634">
    <property type="term" value="C:nucleus"/>
    <property type="evidence" value="ECO:0007669"/>
    <property type="project" value="UniProtKB-SubCell"/>
</dbReference>
<dbReference type="EMBL" id="EQ973966">
    <property type="protein sequence ID" value="EEF36814.1"/>
    <property type="molecule type" value="Genomic_DNA"/>
</dbReference>
<gene>
    <name evidence="9" type="ORF">RCOM_0621430</name>
</gene>
<keyword evidence="5" id="KW-0539">Nucleus</keyword>
<dbReference type="SUPFAM" id="SSF57667">
    <property type="entry name" value="beta-beta-alpha zinc fingers"/>
    <property type="match status" value="1"/>
</dbReference>
<keyword evidence="3 6" id="KW-0863">Zinc-finger</keyword>
<dbReference type="Proteomes" id="UP000008311">
    <property type="component" value="Unassembled WGS sequence"/>
</dbReference>
<organism evidence="9 10">
    <name type="scientific">Ricinus communis</name>
    <name type="common">Castor bean</name>
    <dbReference type="NCBI Taxonomy" id="3988"/>
    <lineage>
        <taxon>Eukaryota</taxon>
        <taxon>Viridiplantae</taxon>
        <taxon>Streptophyta</taxon>
        <taxon>Embryophyta</taxon>
        <taxon>Tracheophyta</taxon>
        <taxon>Spermatophyta</taxon>
        <taxon>Magnoliopsida</taxon>
        <taxon>eudicotyledons</taxon>
        <taxon>Gunneridae</taxon>
        <taxon>Pentapetalae</taxon>
        <taxon>rosids</taxon>
        <taxon>fabids</taxon>
        <taxon>Malpighiales</taxon>
        <taxon>Euphorbiaceae</taxon>
        <taxon>Acalyphoideae</taxon>
        <taxon>Acalypheae</taxon>
        <taxon>Ricinus</taxon>
    </lineage>
</organism>